<gene>
    <name evidence="1" type="ORF">Cboi01_000098900</name>
</gene>
<accession>A0ACB5TH78</accession>
<organism evidence="1 2">
    <name type="scientific">Candida boidinii</name>
    <name type="common">Yeast</name>
    <dbReference type="NCBI Taxonomy" id="5477"/>
    <lineage>
        <taxon>Eukaryota</taxon>
        <taxon>Fungi</taxon>
        <taxon>Dikarya</taxon>
        <taxon>Ascomycota</taxon>
        <taxon>Saccharomycotina</taxon>
        <taxon>Pichiomycetes</taxon>
        <taxon>Pichiales</taxon>
        <taxon>Pichiaceae</taxon>
        <taxon>Ogataea</taxon>
        <taxon>Ogataea/Candida clade</taxon>
    </lineage>
</organism>
<reference evidence="1" key="1">
    <citation type="submission" date="2023-04" db="EMBL/GenBank/DDBJ databases">
        <title>Candida boidinii NBRC 1967.</title>
        <authorList>
            <person name="Ichikawa N."/>
            <person name="Sato H."/>
            <person name="Tonouchi N."/>
        </authorList>
    </citation>
    <scope>NUCLEOTIDE SEQUENCE</scope>
    <source>
        <strain evidence="1">NBRC 1967</strain>
    </source>
</reference>
<dbReference type="EMBL" id="BSXV01000324">
    <property type="protein sequence ID" value="GME88604.1"/>
    <property type="molecule type" value="Genomic_DNA"/>
</dbReference>
<name>A0ACB5TH78_CANBO</name>
<protein>
    <submittedName>
        <fullName evidence="1">Unnamed protein product</fullName>
    </submittedName>
</protein>
<comment type="caution">
    <text evidence="1">The sequence shown here is derived from an EMBL/GenBank/DDBJ whole genome shotgun (WGS) entry which is preliminary data.</text>
</comment>
<keyword evidence="2" id="KW-1185">Reference proteome</keyword>
<evidence type="ECO:0000313" key="2">
    <source>
        <dbReference type="Proteomes" id="UP001165101"/>
    </source>
</evidence>
<sequence length="471" mass="50440">MDGNWDVVTTLLQDICNSNEVLSLNNLSNLNFDSAISTLNTEENLKSKLQKKILNHKENTEKCRRILDNVLLNIKSLLENNKSGNSSNIVNDFLKELENDSIMKSINSGNNAIINGTPSFSNTNKSRSNSFGKSTSEAETASNTDAIDRDQPETRPRGRQSSVIGNPGINKLSTPTRSRRSATAAASALAAAASTTSNSLASVNGIDADFSNKDIDSGVKHSNGASSGPFAKGAKPSAVASAQKSSTSKKPPSSAKGPSKSAAKSSETTSSKSSSGKAVPRRNSGMGAGKTVPTDSYAADKESPSRLTSEEPLGNLALGITSPSKGKAGRSFYTSQFNPSDPVIVGSDVAFKPRQKDAEWIQCVVTKVLSDNGTRFEVKDPEPDDNLPNGQLFKANWKDIILIPPMSSLKSLPNYPYGTHVLARYPETTTFYPAEVIGFKRDGTCRLKFEGEEEVGKETEVERRHVLPFPG</sequence>
<proteinExistence type="predicted"/>
<dbReference type="Proteomes" id="UP001165101">
    <property type="component" value="Unassembled WGS sequence"/>
</dbReference>
<evidence type="ECO:0000313" key="1">
    <source>
        <dbReference type="EMBL" id="GME88604.1"/>
    </source>
</evidence>